<keyword evidence="5" id="KW-0547">Nucleotide-binding</keyword>
<dbReference type="InterPro" id="IPR036097">
    <property type="entry name" value="HisK_dim/P_sf"/>
</dbReference>
<dbReference type="InterPro" id="IPR003594">
    <property type="entry name" value="HATPase_dom"/>
</dbReference>
<keyword evidence="9" id="KW-0472">Membrane</keyword>
<keyword evidence="7" id="KW-0067">ATP-binding</keyword>
<keyword evidence="3" id="KW-0597">Phosphoprotein</keyword>
<dbReference type="InterPro" id="IPR003661">
    <property type="entry name" value="HisK_dim/P_dom"/>
</dbReference>
<evidence type="ECO:0000313" key="14">
    <source>
        <dbReference type="Proteomes" id="UP001518925"/>
    </source>
</evidence>
<keyword evidence="10" id="KW-0175">Coiled coil</keyword>
<keyword evidence="9" id="KW-0812">Transmembrane</keyword>
<dbReference type="InterPro" id="IPR005467">
    <property type="entry name" value="His_kinase_dom"/>
</dbReference>
<dbReference type="SMART" id="SM00387">
    <property type="entry name" value="HATPase_c"/>
    <property type="match status" value="1"/>
</dbReference>
<evidence type="ECO:0000256" key="8">
    <source>
        <dbReference type="ARBA" id="ARBA00023012"/>
    </source>
</evidence>
<dbReference type="Gene3D" id="3.30.450.20">
    <property type="entry name" value="PAS domain"/>
    <property type="match status" value="2"/>
</dbReference>
<dbReference type="EMBL" id="JAFELM010000032">
    <property type="protein sequence ID" value="MBM6618646.1"/>
    <property type="molecule type" value="Genomic_DNA"/>
</dbReference>
<dbReference type="InterPro" id="IPR036890">
    <property type="entry name" value="HATPase_C_sf"/>
</dbReference>
<evidence type="ECO:0000256" key="3">
    <source>
        <dbReference type="ARBA" id="ARBA00022553"/>
    </source>
</evidence>
<protein>
    <recommendedName>
        <fullName evidence="2">histidine kinase</fullName>
        <ecNumber evidence="2">2.7.13.3</ecNumber>
    </recommendedName>
</protein>
<reference evidence="13 14" key="1">
    <citation type="submission" date="2021-02" db="EMBL/GenBank/DDBJ databases">
        <title>Bacillus sp. RD4P76, an endophyte from a halophyte.</title>
        <authorList>
            <person name="Sun J.-Q."/>
        </authorList>
    </citation>
    <scope>NUCLEOTIDE SEQUENCE [LARGE SCALE GENOMIC DNA]</scope>
    <source>
        <strain evidence="13 14">RD4P76</strain>
    </source>
</reference>
<evidence type="ECO:0000259" key="12">
    <source>
        <dbReference type="PROSITE" id="PS50924"/>
    </source>
</evidence>
<evidence type="ECO:0000256" key="4">
    <source>
        <dbReference type="ARBA" id="ARBA00022679"/>
    </source>
</evidence>
<evidence type="ECO:0000256" key="10">
    <source>
        <dbReference type="SAM" id="Coils"/>
    </source>
</evidence>
<sequence>MEHTLHYDWKLVLLSVLIAVLSSFFALDLSSKVSQNPSSQKLKTLVLGAIVMGMGIWCMHFIGMLAYHSTISVKYSLTLTIFSMISAIVASFFSFLTVNLNRLSFGWFIIAGILMGTAISSMHYLGMAAMQVNSAVSYDRFLVLLSILVSVIVSFVSLAVSFYCKPLEQKYHLLKKIIGSLLMGASISSMHYIGMKAFRIHTIEKQHLKPSNQDMFLHLTTSDLGYLISVTSLLILILIIVNAYWDRGLAIKGRILSEEQFKSLFEYNPYLVFTFNESGVISNINKKGKAFLQQSFNHQPIVFYSIFDKNDQPLMKNSFELMLKGEVVLPFIASIQIGEFKHSFSCTLAPIVIDGQFTSGFLLAKDITELTITKQKIQQVQEEKRRKQELNEAILSTMAEGIILFYEDGSFNVLNEQVSELLEIVIDENFNSFDDLTYVDEERVVMDNNDLPYKITLRTNEPVKGKVIGVMSGESIIRWITVNSRPLTTQDKKAALVTFSDITVQKIHEIKLRESHTEILVAKDAAERANSAKSLFLSKMSHELRTPLNSILGFAQLLEIDQSLTSQQHEFIQEILNGGRHLQHLINDVLDLSRIETGSMNLALKSSCLISIIEDSIRMLAPLADNRGISIVFNKIILPHNLVYLDPVRTKQILINLIDNGIKYTRSKGKIIISCSIVKDYVMVSITDNGVGIHEKELIHIFKPFYRINEFTGNGIGIGLTLVKELVNLMNGNVGVESQLGKGSTFWFSLPLALNHEHSKSS</sequence>
<feature type="domain" description="Histidine kinase" evidence="11">
    <location>
        <begin position="539"/>
        <end position="754"/>
    </location>
</feature>
<dbReference type="Pfam" id="PF02518">
    <property type="entry name" value="HATPase_c"/>
    <property type="match status" value="1"/>
</dbReference>
<dbReference type="PANTHER" id="PTHR43047">
    <property type="entry name" value="TWO-COMPONENT HISTIDINE PROTEIN KINASE"/>
    <property type="match status" value="1"/>
</dbReference>
<evidence type="ECO:0000256" key="6">
    <source>
        <dbReference type="ARBA" id="ARBA00022777"/>
    </source>
</evidence>
<dbReference type="SUPFAM" id="SSF47384">
    <property type="entry name" value="Homodimeric domain of signal transducing histidine kinase"/>
    <property type="match status" value="1"/>
</dbReference>
<organism evidence="13 14">
    <name type="scientific">Bacillus suaedaesalsae</name>
    <dbReference type="NCBI Taxonomy" id="2810349"/>
    <lineage>
        <taxon>Bacteria</taxon>
        <taxon>Bacillati</taxon>
        <taxon>Bacillota</taxon>
        <taxon>Bacilli</taxon>
        <taxon>Bacillales</taxon>
        <taxon>Bacillaceae</taxon>
        <taxon>Bacillus</taxon>
    </lineage>
</organism>
<evidence type="ECO:0000256" key="2">
    <source>
        <dbReference type="ARBA" id="ARBA00012438"/>
    </source>
</evidence>
<dbReference type="PRINTS" id="PR00344">
    <property type="entry name" value="BCTRLSENSOR"/>
</dbReference>
<feature type="transmembrane region" description="Helical" evidence="9">
    <location>
        <begin position="12"/>
        <end position="30"/>
    </location>
</feature>
<feature type="coiled-coil region" evidence="10">
    <location>
        <begin position="370"/>
        <end position="400"/>
    </location>
</feature>
<evidence type="ECO:0000256" key="7">
    <source>
        <dbReference type="ARBA" id="ARBA00022840"/>
    </source>
</evidence>
<feature type="transmembrane region" description="Helical" evidence="9">
    <location>
        <begin position="176"/>
        <end position="194"/>
    </location>
</feature>
<feature type="transmembrane region" description="Helical" evidence="9">
    <location>
        <begin position="79"/>
        <end position="98"/>
    </location>
</feature>
<dbReference type="InterPro" id="IPR004358">
    <property type="entry name" value="Sig_transdc_His_kin-like_C"/>
</dbReference>
<dbReference type="CDD" id="cd00082">
    <property type="entry name" value="HisKA"/>
    <property type="match status" value="1"/>
</dbReference>
<dbReference type="EC" id="2.7.13.3" evidence="2"/>
<dbReference type="CDD" id="cd00075">
    <property type="entry name" value="HATPase"/>
    <property type="match status" value="1"/>
</dbReference>
<evidence type="ECO:0000313" key="13">
    <source>
        <dbReference type="EMBL" id="MBM6618646.1"/>
    </source>
</evidence>
<feature type="transmembrane region" description="Helical" evidence="9">
    <location>
        <begin position="141"/>
        <end position="164"/>
    </location>
</feature>
<dbReference type="Pfam" id="PF00512">
    <property type="entry name" value="HisKA"/>
    <property type="match status" value="1"/>
</dbReference>
<dbReference type="PROSITE" id="PS50109">
    <property type="entry name" value="HIS_KIN"/>
    <property type="match status" value="1"/>
</dbReference>
<accession>A0ABS2DJT3</accession>
<gene>
    <name evidence="13" type="ORF">JR050_13330</name>
</gene>
<evidence type="ECO:0000256" key="5">
    <source>
        <dbReference type="ARBA" id="ARBA00022741"/>
    </source>
</evidence>
<dbReference type="PANTHER" id="PTHR43047:SF72">
    <property type="entry name" value="OSMOSENSING HISTIDINE PROTEIN KINASE SLN1"/>
    <property type="match status" value="1"/>
</dbReference>
<feature type="transmembrane region" description="Helical" evidence="9">
    <location>
        <begin position="105"/>
        <end position="129"/>
    </location>
</feature>
<dbReference type="SUPFAM" id="SSF55785">
    <property type="entry name" value="PYP-like sensor domain (PAS domain)"/>
    <property type="match status" value="1"/>
</dbReference>
<dbReference type="Gene3D" id="3.30.565.10">
    <property type="entry name" value="Histidine kinase-like ATPase, C-terminal domain"/>
    <property type="match status" value="1"/>
</dbReference>
<dbReference type="SUPFAM" id="SSF55874">
    <property type="entry name" value="ATPase domain of HSP90 chaperone/DNA topoisomerase II/histidine kinase"/>
    <property type="match status" value="1"/>
</dbReference>
<keyword evidence="8" id="KW-0902">Two-component regulatory system</keyword>
<evidence type="ECO:0000256" key="9">
    <source>
        <dbReference type="PROSITE-ProRule" id="PRU00244"/>
    </source>
</evidence>
<dbReference type="Pfam" id="PF03707">
    <property type="entry name" value="MHYT"/>
    <property type="match status" value="3"/>
</dbReference>
<dbReference type="InterPro" id="IPR005330">
    <property type="entry name" value="MHYT_dom"/>
</dbReference>
<feature type="domain" description="MHYT" evidence="12">
    <location>
        <begin position="7"/>
        <end position="201"/>
    </location>
</feature>
<evidence type="ECO:0000259" key="11">
    <source>
        <dbReference type="PROSITE" id="PS50109"/>
    </source>
</evidence>
<dbReference type="Gene3D" id="1.10.287.130">
    <property type="match status" value="1"/>
</dbReference>
<name>A0ABS2DJT3_9BACI</name>
<dbReference type="Proteomes" id="UP001518925">
    <property type="component" value="Unassembled WGS sequence"/>
</dbReference>
<keyword evidence="6" id="KW-0418">Kinase</keyword>
<evidence type="ECO:0000256" key="1">
    <source>
        <dbReference type="ARBA" id="ARBA00000085"/>
    </source>
</evidence>
<feature type="transmembrane region" description="Helical" evidence="9">
    <location>
        <begin position="224"/>
        <end position="245"/>
    </location>
</feature>
<feature type="transmembrane region" description="Helical" evidence="9">
    <location>
        <begin position="42"/>
        <end position="67"/>
    </location>
</feature>
<keyword evidence="9" id="KW-1133">Transmembrane helix</keyword>
<dbReference type="SMART" id="SM00388">
    <property type="entry name" value="HisKA"/>
    <property type="match status" value="1"/>
</dbReference>
<dbReference type="InterPro" id="IPR035965">
    <property type="entry name" value="PAS-like_dom_sf"/>
</dbReference>
<keyword evidence="14" id="KW-1185">Reference proteome</keyword>
<dbReference type="PROSITE" id="PS50924">
    <property type="entry name" value="MHYT"/>
    <property type="match status" value="1"/>
</dbReference>
<proteinExistence type="predicted"/>
<comment type="catalytic activity">
    <reaction evidence="1">
        <text>ATP + protein L-histidine = ADP + protein N-phospho-L-histidine.</text>
        <dbReference type="EC" id="2.7.13.3"/>
    </reaction>
</comment>
<comment type="caution">
    <text evidence="13">The sequence shown here is derived from an EMBL/GenBank/DDBJ whole genome shotgun (WGS) entry which is preliminary data.</text>
</comment>
<keyword evidence="4" id="KW-0808">Transferase</keyword>
<dbReference type="RefSeq" id="WP_204204001.1">
    <property type="nucleotide sequence ID" value="NZ_JAFELM010000032.1"/>
</dbReference>